<sequence>MADDASIEARFWKDLKASPFVMLGVEGTRDGHTQPMTAQFEGESGPIWFFATKDNGLTKALSESNRAIATYTGKGHDLFASIHGTLSVDTDRANVDRLWSPQVEAWYKGGTADPNLALLRLDTERARLWLGGSSFGAAIERLFGKDPKDSYKDNVAEVTL</sequence>
<dbReference type="SUPFAM" id="SSF50475">
    <property type="entry name" value="FMN-binding split barrel"/>
    <property type="match status" value="1"/>
</dbReference>
<accession>A0ABW4U351</accession>
<name>A0ABW4U351_9SPHN</name>
<feature type="domain" description="General stress protein FMN-binding split barrel" evidence="1">
    <location>
        <begin position="9"/>
        <end position="138"/>
    </location>
</feature>
<comment type="caution">
    <text evidence="2">The sequence shown here is derived from an EMBL/GenBank/DDBJ whole genome shotgun (WGS) entry which is preliminary data.</text>
</comment>
<organism evidence="2 3">
    <name type="scientific">Sphingomonas arantia</name>
    <dbReference type="NCBI Taxonomy" id="1460676"/>
    <lineage>
        <taxon>Bacteria</taxon>
        <taxon>Pseudomonadati</taxon>
        <taxon>Pseudomonadota</taxon>
        <taxon>Alphaproteobacteria</taxon>
        <taxon>Sphingomonadales</taxon>
        <taxon>Sphingomonadaceae</taxon>
        <taxon>Sphingomonas</taxon>
    </lineage>
</organism>
<dbReference type="EMBL" id="JBHUGS010000003">
    <property type="protein sequence ID" value="MFD1951656.1"/>
    <property type="molecule type" value="Genomic_DNA"/>
</dbReference>
<dbReference type="InterPro" id="IPR052917">
    <property type="entry name" value="Stress-Dev_Protein"/>
</dbReference>
<dbReference type="PANTHER" id="PTHR34818:SF1">
    <property type="entry name" value="PROTEIN BLI-3"/>
    <property type="match status" value="1"/>
</dbReference>
<dbReference type="Gene3D" id="2.30.110.10">
    <property type="entry name" value="Electron Transport, Fmn-binding Protein, Chain A"/>
    <property type="match status" value="1"/>
</dbReference>
<dbReference type="RefSeq" id="WP_380930465.1">
    <property type="nucleotide sequence ID" value="NZ_JBHUGS010000003.1"/>
</dbReference>
<dbReference type="InterPro" id="IPR038725">
    <property type="entry name" value="YdaG_split_barrel_FMN-bd"/>
</dbReference>
<proteinExistence type="predicted"/>
<dbReference type="Pfam" id="PF16242">
    <property type="entry name" value="Pyrid_ox_like"/>
    <property type="match status" value="1"/>
</dbReference>
<protein>
    <submittedName>
        <fullName evidence="2">Pyridoxamine 5'-phosphate oxidase family protein</fullName>
    </submittedName>
</protein>
<keyword evidence="3" id="KW-1185">Reference proteome</keyword>
<dbReference type="Proteomes" id="UP001597400">
    <property type="component" value="Unassembled WGS sequence"/>
</dbReference>
<gene>
    <name evidence="2" type="ORF">ACFSGX_12850</name>
</gene>
<evidence type="ECO:0000259" key="1">
    <source>
        <dbReference type="Pfam" id="PF16242"/>
    </source>
</evidence>
<dbReference type="PANTHER" id="PTHR34818">
    <property type="entry name" value="PROTEIN BLI-3"/>
    <property type="match status" value="1"/>
</dbReference>
<evidence type="ECO:0000313" key="3">
    <source>
        <dbReference type="Proteomes" id="UP001597400"/>
    </source>
</evidence>
<reference evidence="3" key="1">
    <citation type="journal article" date="2019" name="Int. J. Syst. Evol. Microbiol.">
        <title>The Global Catalogue of Microorganisms (GCM) 10K type strain sequencing project: providing services to taxonomists for standard genome sequencing and annotation.</title>
        <authorList>
            <consortium name="The Broad Institute Genomics Platform"/>
            <consortium name="The Broad Institute Genome Sequencing Center for Infectious Disease"/>
            <person name="Wu L."/>
            <person name="Ma J."/>
        </authorList>
    </citation>
    <scope>NUCLEOTIDE SEQUENCE [LARGE SCALE GENOMIC DNA]</scope>
    <source>
        <strain evidence="3">CGMCC 1.12702</strain>
    </source>
</reference>
<dbReference type="InterPro" id="IPR012349">
    <property type="entry name" value="Split_barrel_FMN-bd"/>
</dbReference>
<evidence type="ECO:0000313" key="2">
    <source>
        <dbReference type="EMBL" id="MFD1951656.1"/>
    </source>
</evidence>